<dbReference type="PANTHER" id="PTHR33395:SF22">
    <property type="entry name" value="REVERSE TRANSCRIPTASE DOMAIN-CONTAINING PROTEIN"/>
    <property type="match status" value="1"/>
</dbReference>
<keyword evidence="2" id="KW-1185">Reference proteome</keyword>
<proteinExistence type="predicted"/>
<dbReference type="AlphaFoldDB" id="A0A3P7RIP3"/>
<reference evidence="1 2" key="1">
    <citation type="submission" date="2018-11" db="EMBL/GenBank/DDBJ databases">
        <authorList>
            <consortium name="Pathogen Informatics"/>
        </authorList>
    </citation>
    <scope>NUCLEOTIDE SEQUENCE [LARGE SCALE GENOMIC DNA]</scope>
</reference>
<sequence length="169" mass="19139">MLRTTEGKDLIEDGAKADHLSESFRSVFTKEKARDYPTDDNDVDTIVETVQFPEDVVLKDLLRLKESKSPGPDEILAKILKELASELAKPLSTLFQTSFGTGCLPADWKSARITLLYKRGSRVSANNYRPVSLIAICCKIMEKMIKQQLMHFLEQNHLLSDVQHGFRRG</sequence>
<gene>
    <name evidence="1" type="ORF">DILT_LOCUS18293</name>
</gene>
<evidence type="ECO:0000313" key="1">
    <source>
        <dbReference type="EMBL" id="VDN40589.1"/>
    </source>
</evidence>
<organism evidence="1 2">
    <name type="scientific">Dibothriocephalus latus</name>
    <name type="common">Fish tapeworm</name>
    <name type="synonym">Diphyllobothrium latum</name>
    <dbReference type="NCBI Taxonomy" id="60516"/>
    <lineage>
        <taxon>Eukaryota</taxon>
        <taxon>Metazoa</taxon>
        <taxon>Spiralia</taxon>
        <taxon>Lophotrochozoa</taxon>
        <taxon>Platyhelminthes</taxon>
        <taxon>Cestoda</taxon>
        <taxon>Eucestoda</taxon>
        <taxon>Diphyllobothriidea</taxon>
        <taxon>Diphyllobothriidae</taxon>
        <taxon>Dibothriocephalus</taxon>
    </lineage>
</organism>
<dbReference type="EMBL" id="UYRU01099078">
    <property type="protein sequence ID" value="VDN40589.1"/>
    <property type="molecule type" value="Genomic_DNA"/>
</dbReference>
<accession>A0A3P7RIP3</accession>
<dbReference type="PANTHER" id="PTHR33395">
    <property type="entry name" value="TRANSCRIPTASE, PUTATIVE-RELATED-RELATED"/>
    <property type="match status" value="1"/>
</dbReference>
<dbReference type="OrthoDB" id="9390935at2759"/>
<name>A0A3P7RIP3_DIBLA</name>
<protein>
    <recommendedName>
        <fullName evidence="3">Reverse transcriptase domain-containing protein</fullName>
    </recommendedName>
</protein>
<dbReference type="Proteomes" id="UP000281553">
    <property type="component" value="Unassembled WGS sequence"/>
</dbReference>
<evidence type="ECO:0008006" key="3">
    <source>
        <dbReference type="Google" id="ProtNLM"/>
    </source>
</evidence>
<evidence type="ECO:0000313" key="2">
    <source>
        <dbReference type="Proteomes" id="UP000281553"/>
    </source>
</evidence>